<keyword evidence="2" id="KW-1185">Reference proteome</keyword>
<proteinExistence type="predicted"/>
<comment type="caution">
    <text evidence="1">The sequence shown here is derived from an EMBL/GenBank/DDBJ whole genome shotgun (WGS) entry which is preliminary data.</text>
</comment>
<evidence type="ECO:0000313" key="2">
    <source>
        <dbReference type="Proteomes" id="UP001418222"/>
    </source>
</evidence>
<dbReference type="Proteomes" id="UP001418222">
    <property type="component" value="Unassembled WGS sequence"/>
</dbReference>
<dbReference type="AlphaFoldDB" id="A0AAP0C511"/>
<evidence type="ECO:0000313" key="1">
    <source>
        <dbReference type="EMBL" id="KAK8957844.1"/>
    </source>
</evidence>
<organism evidence="1 2">
    <name type="scientific">Platanthera zijinensis</name>
    <dbReference type="NCBI Taxonomy" id="2320716"/>
    <lineage>
        <taxon>Eukaryota</taxon>
        <taxon>Viridiplantae</taxon>
        <taxon>Streptophyta</taxon>
        <taxon>Embryophyta</taxon>
        <taxon>Tracheophyta</taxon>
        <taxon>Spermatophyta</taxon>
        <taxon>Magnoliopsida</taxon>
        <taxon>Liliopsida</taxon>
        <taxon>Asparagales</taxon>
        <taxon>Orchidaceae</taxon>
        <taxon>Orchidoideae</taxon>
        <taxon>Orchideae</taxon>
        <taxon>Orchidinae</taxon>
        <taxon>Platanthera</taxon>
    </lineage>
</organism>
<name>A0AAP0C511_9ASPA</name>
<protein>
    <submittedName>
        <fullName evidence="1">Uncharacterized protein</fullName>
    </submittedName>
</protein>
<gene>
    <name evidence="1" type="ORF">KSP39_PZI001242</name>
</gene>
<accession>A0AAP0C511</accession>
<sequence length="68" mass="7812">MDRWYAVSNLFRSDARAVASRAREIELELGIGQLWCSLFMGFSRNLPRVCDFAILPLSPTSTFIVDWD</sequence>
<dbReference type="EMBL" id="JBBWWQ010000001">
    <property type="protein sequence ID" value="KAK8957844.1"/>
    <property type="molecule type" value="Genomic_DNA"/>
</dbReference>
<reference evidence="1 2" key="1">
    <citation type="journal article" date="2022" name="Nat. Plants">
        <title>Genomes of leafy and leafless Platanthera orchids illuminate the evolution of mycoheterotrophy.</title>
        <authorList>
            <person name="Li M.H."/>
            <person name="Liu K.W."/>
            <person name="Li Z."/>
            <person name="Lu H.C."/>
            <person name="Ye Q.L."/>
            <person name="Zhang D."/>
            <person name="Wang J.Y."/>
            <person name="Li Y.F."/>
            <person name="Zhong Z.M."/>
            <person name="Liu X."/>
            <person name="Yu X."/>
            <person name="Liu D.K."/>
            <person name="Tu X.D."/>
            <person name="Liu B."/>
            <person name="Hao Y."/>
            <person name="Liao X.Y."/>
            <person name="Jiang Y.T."/>
            <person name="Sun W.H."/>
            <person name="Chen J."/>
            <person name="Chen Y.Q."/>
            <person name="Ai Y."/>
            <person name="Zhai J.W."/>
            <person name="Wu S.S."/>
            <person name="Zhou Z."/>
            <person name="Hsiao Y.Y."/>
            <person name="Wu W.L."/>
            <person name="Chen Y.Y."/>
            <person name="Lin Y.F."/>
            <person name="Hsu J.L."/>
            <person name="Li C.Y."/>
            <person name="Wang Z.W."/>
            <person name="Zhao X."/>
            <person name="Zhong W.Y."/>
            <person name="Ma X.K."/>
            <person name="Ma L."/>
            <person name="Huang J."/>
            <person name="Chen G.Z."/>
            <person name="Huang M.Z."/>
            <person name="Huang L."/>
            <person name="Peng D.H."/>
            <person name="Luo Y.B."/>
            <person name="Zou S.Q."/>
            <person name="Chen S.P."/>
            <person name="Lan S."/>
            <person name="Tsai W.C."/>
            <person name="Van de Peer Y."/>
            <person name="Liu Z.J."/>
        </authorList>
    </citation>
    <scope>NUCLEOTIDE SEQUENCE [LARGE SCALE GENOMIC DNA]</scope>
    <source>
        <strain evidence="1">Lor287</strain>
    </source>
</reference>